<dbReference type="PANTHER" id="PTHR32089:SF112">
    <property type="entry name" value="LYSOZYME-LIKE PROTEIN-RELATED"/>
    <property type="match status" value="1"/>
</dbReference>
<evidence type="ECO:0000313" key="5">
    <source>
        <dbReference type="Proteomes" id="UP000013047"/>
    </source>
</evidence>
<dbReference type="Pfam" id="PF00015">
    <property type="entry name" value="MCPsignal"/>
    <property type="match status" value="1"/>
</dbReference>
<dbReference type="EMBL" id="AMXF01000043">
    <property type="protein sequence ID" value="ENO97517.1"/>
    <property type="molecule type" value="Genomic_DNA"/>
</dbReference>
<organism evidence="4 5">
    <name type="scientific">Thauera phenylacetica B4P</name>
    <dbReference type="NCBI Taxonomy" id="1234382"/>
    <lineage>
        <taxon>Bacteria</taxon>
        <taxon>Pseudomonadati</taxon>
        <taxon>Pseudomonadota</taxon>
        <taxon>Betaproteobacteria</taxon>
        <taxon>Rhodocyclales</taxon>
        <taxon>Zoogloeaceae</taxon>
        <taxon>Thauera</taxon>
    </lineage>
</organism>
<dbReference type="PROSITE" id="PS50111">
    <property type="entry name" value="CHEMOTAXIS_TRANSDUC_2"/>
    <property type="match status" value="1"/>
</dbReference>
<evidence type="ECO:0000259" key="3">
    <source>
        <dbReference type="PROSITE" id="PS50111"/>
    </source>
</evidence>
<dbReference type="Proteomes" id="UP000013047">
    <property type="component" value="Unassembled WGS sequence"/>
</dbReference>
<dbReference type="GO" id="GO:0016020">
    <property type="term" value="C:membrane"/>
    <property type="evidence" value="ECO:0007669"/>
    <property type="project" value="InterPro"/>
</dbReference>
<reference evidence="4 5" key="1">
    <citation type="submission" date="2012-09" db="EMBL/GenBank/DDBJ databases">
        <title>Draft Genome Sequences of 6 Strains from Genus Thauera.</title>
        <authorList>
            <person name="Liu B."/>
            <person name="Shapleigh J.P."/>
            <person name="Frostegard A.H."/>
        </authorList>
    </citation>
    <scope>NUCLEOTIDE SEQUENCE [LARGE SCALE GENOMIC DNA]</scope>
    <source>
        <strain evidence="4 5">B4P</strain>
    </source>
</reference>
<dbReference type="GO" id="GO:0007165">
    <property type="term" value="P:signal transduction"/>
    <property type="evidence" value="ECO:0007669"/>
    <property type="project" value="UniProtKB-KW"/>
</dbReference>
<comment type="caution">
    <text evidence="4">The sequence shown here is derived from an EMBL/GenBank/DDBJ whole genome shotgun (WGS) entry which is preliminary data.</text>
</comment>
<proteinExistence type="predicted"/>
<protein>
    <submittedName>
        <fullName evidence="4">Methyl-accepting chemotaxis sensory transducer</fullName>
    </submittedName>
</protein>
<dbReference type="PANTHER" id="PTHR32089">
    <property type="entry name" value="METHYL-ACCEPTING CHEMOTAXIS PROTEIN MCPB"/>
    <property type="match status" value="1"/>
</dbReference>
<name>N6ZSQ3_9RHOO</name>
<keyword evidence="5" id="KW-1185">Reference proteome</keyword>
<feature type="domain" description="Methyl-accepting transducer" evidence="3">
    <location>
        <begin position="14"/>
        <end position="254"/>
    </location>
</feature>
<accession>N6ZSQ3</accession>
<dbReference type="Gene3D" id="1.10.287.950">
    <property type="entry name" value="Methyl-accepting chemotaxis protein"/>
    <property type="match status" value="1"/>
</dbReference>
<dbReference type="SUPFAM" id="SSF58104">
    <property type="entry name" value="Methyl-accepting chemotaxis protein (MCP) signaling domain"/>
    <property type="match status" value="1"/>
</dbReference>
<keyword evidence="1 2" id="KW-0807">Transducer</keyword>
<evidence type="ECO:0000256" key="2">
    <source>
        <dbReference type="PROSITE-ProRule" id="PRU00284"/>
    </source>
</evidence>
<sequence>MVTMRQVIGELRGSGTEIAVGAARLNLCIGQAAASARQQRELTGEILAGSRRVGEAVDRVAGHAQSIGTATQANLAAIGERQEELSETTRNIREVSDRVGAFAGTVEELSQRAMQIRDIGQLINDISDQTNLLALNAAIEAARAGEAGRGFAVVADEVRKLSEKVKSATAVIASNSESMLALVRSTEAETCQIRDNSSRAHEVVQRSADSFSAMLGGLRQMNEQLLDVTGAIQRIHEDNAGMNALVGRVTELAAEVSGRMDESATVSEVLREHTEMLHILSSRFRLGDSAYDSLIAAGERHCEAVSGFLQAKAASLDVFDTRYQPIPGTSPQKYNTSYDRAVERELQELYDGLLEEVPGVAFCGAFDSNCYMPVHNRRFSELPNGDPQHDLAFSRHKRIFDDSTCRRALASRERMLLQTYVRDTGEVLCDLSFPIVVGNRRWGVFRIGFAPSLLGRAARAGGQAGSRSIASGALGETRTRTAFATTPSR</sequence>
<dbReference type="SMART" id="SM00283">
    <property type="entry name" value="MA"/>
    <property type="match status" value="1"/>
</dbReference>
<evidence type="ECO:0000313" key="4">
    <source>
        <dbReference type="EMBL" id="ENO97517.1"/>
    </source>
</evidence>
<dbReference type="InterPro" id="IPR004089">
    <property type="entry name" value="MCPsignal_dom"/>
</dbReference>
<evidence type="ECO:0000256" key="1">
    <source>
        <dbReference type="ARBA" id="ARBA00023224"/>
    </source>
</evidence>
<dbReference type="AlphaFoldDB" id="N6ZSQ3"/>
<gene>
    <name evidence="4" type="ORF">C667_08403</name>
</gene>